<keyword evidence="4" id="KW-1185">Reference proteome</keyword>
<dbReference type="GO" id="GO:0045121">
    <property type="term" value="C:membrane raft"/>
    <property type="evidence" value="ECO:0007669"/>
    <property type="project" value="TreeGrafter"/>
</dbReference>
<proteinExistence type="predicted"/>
<evidence type="ECO:0000313" key="4">
    <source>
        <dbReference type="Proteomes" id="UP000008281"/>
    </source>
</evidence>
<feature type="compositionally biased region" description="Polar residues" evidence="1">
    <location>
        <begin position="551"/>
        <end position="577"/>
    </location>
</feature>
<dbReference type="eggNOG" id="KOG0800">
    <property type="taxonomic scope" value="Eukaryota"/>
</dbReference>
<dbReference type="SUPFAM" id="SSF57850">
    <property type="entry name" value="RING/U-box"/>
    <property type="match status" value="1"/>
</dbReference>
<evidence type="ECO:0000259" key="2">
    <source>
        <dbReference type="Pfam" id="PF25100"/>
    </source>
</evidence>
<reference evidence="3" key="1">
    <citation type="submission" date="2007-07" db="EMBL/GenBank/DDBJ databases">
        <title>PCAP assembly of the Caenorhabditis remanei genome.</title>
        <authorList>
            <consortium name="The Caenorhabditis remanei Sequencing Consortium"/>
            <person name="Wilson R.K."/>
        </authorList>
    </citation>
    <scope>NUCLEOTIDE SEQUENCE [LARGE SCALE GENOMIC DNA]</scope>
    <source>
        <strain evidence="3">PB4641</strain>
    </source>
</reference>
<evidence type="ECO:0000256" key="1">
    <source>
        <dbReference type="SAM" id="MobiDB-lite"/>
    </source>
</evidence>
<dbReference type="STRING" id="31234.E3NFK5"/>
<dbReference type="EMBL" id="DS268638">
    <property type="protein sequence ID" value="EFO96120.1"/>
    <property type="molecule type" value="Genomic_DNA"/>
</dbReference>
<dbReference type="InterPro" id="IPR013083">
    <property type="entry name" value="Znf_RING/FYVE/PHD"/>
</dbReference>
<dbReference type="OrthoDB" id="8062037at2759"/>
<evidence type="ECO:0000313" key="3">
    <source>
        <dbReference type="EMBL" id="EFO96120.1"/>
    </source>
</evidence>
<feature type="region of interest" description="Disordered" evidence="1">
    <location>
        <begin position="549"/>
        <end position="589"/>
    </location>
</feature>
<gene>
    <name evidence="3" type="ORF">CRE_22675</name>
</gene>
<organism evidence="4">
    <name type="scientific">Caenorhabditis remanei</name>
    <name type="common">Caenorhabditis vulgaris</name>
    <dbReference type="NCBI Taxonomy" id="31234"/>
    <lineage>
        <taxon>Eukaryota</taxon>
        <taxon>Metazoa</taxon>
        <taxon>Ecdysozoa</taxon>
        <taxon>Nematoda</taxon>
        <taxon>Chromadorea</taxon>
        <taxon>Rhabditida</taxon>
        <taxon>Rhabditina</taxon>
        <taxon>Rhabditomorpha</taxon>
        <taxon>Rhabditoidea</taxon>
        <taxon>Rhabditidae</taxon>
        <taxon>Peloderinae</taxon>
        <taxon>Caenorhabditis</taxon>
    </lineage>
</organism>
<dbReference type="Proteomes" id="UP000008281">
    <property type="component" value="Unassembled WGS sequence"/>
</dbReference>
<dbReference type="PANTHER" id="PTHR21447:SF13">
    <property type="entry name" value="RING-TYPE DOMAIN-CONTAINING PROTEIN"/>
    <property type="match status" value="1"/>
</dbReference>
<dbReference type="InterPro" id="IPR056711">
    <property type="entry name" value="DUF7809"/>
</dbReference>
<dbReference type="Pfam" id="PF25100">
    <property type="entry name" value="DUF7809"/>
    <property type="match status" value="1"/>
</dbReference>
<sequence length="793" mass="92083">MAQFLKCPHHVFDSNKVYYHVYVYILPELRPFLPVFESIEAKKLVEDDGEEMIQKILDKSNNKLRMYGSAKELAENLKIFRNFSESFRLFQSSTYPFNASSVIYDSLKGNKYLCKPDIYTIIHNIALHTINHEDTVMLHLLLAKVLKSKIGRTDGPVEFVEFDEKMFDEIEKEMREVENKTHEQATAQLEYLEKFVLNKNYAAIISKVRELNPTIWDDGMANAFLEQLQPLSNTEIGKQKEYIFDMLIDSYIMNCIEQIMAKRATLFMSTRKSCPITVRLFEDGEERYVMTEELYHALNRLSTGSVRLETQSDGSVPNAMNFEDVKAEFGNIIQKIEFIRTPILRSKHRAVPIRAHFPGQFVIPAVDHFFEFWRNLILGLKLFQIYQCSDWEKFAPFFHNIENVLYVEKLFRRHLQKEQYFLGSGFCFEIVVSDSLQLYEVSTINEVRNAKKNGFTAQDLKNELKYLGLTVTFPEIQDYAEAVYEGIYKAKKKRYLRTCDLFDAVENCQLICVLNRIPNYQKFLHSQKGCKRVFGYKCEHCEKEKDVQKTPDIQDSMKNPKIESSNESASNQYSQPALSAPKDCDKCSESSKSLEEAENELKMSKDQLKEMQQKITNTEKELSYLKKENEKIVQSEAKKTEELAELKEELNNEKETNQEKEEEILKASKENEELQKTILKLTAENEANERVIQKLLDRITDLSANNRKTSKIDEETIEESTPNASVISKNAPLIIDCLICSSQIKAGQEVIRCPLCKRRFHSNVIFSLFSICAFKWRKDHTQCPACNGDLPGI</sequence>
<name>E3NFK5_CAERE</name>
<feature type="domain" description="DUF7809" evidence="2">
    <location>
        <begin position="112"/>
        <end position="269"/>
    </location>
</feature>
<dbReference type="HOGENOM" id="CLU_007994_0_0_1"/>
<dbReference type="InParanoid" id="E3NFK5"/>
<dbReference type="AlphaFoldDB" id="E3NFK5"/>
<dbReference type="PANTHER" id="PTHR21447">
    <property type="entry name" value="RING-TYPE DOMAIN-CONTAINING PROTEIN-RELATED"/>
    <property type="match status" value="1"/>
</dbReference>
<dbReference type="Gene3D" id="3.30.40.10">
    <property type="entry name" value="Zinc/RING finger domain, C3HC4 (zinc finger)"/>
    <property type="match status" value="1"/>
</dbReference>
<dbReference type="GO" id="GO:0045087">
    <property type="term" value="P:innate immune response"/>
    <property type="evidence" value="ECO:0007669"/>
    <property type="project" value="TreeGrafter"/>
</dbReference>
<accession>E3NFK5</accession>
<protein>
    <recommendedName>
        <fullName evidence="2">DUF7809 domain-containing protein</fullName>
    </recommendedName>
</protein>